<evidence type="ECO:0000256" key="1">
    <source>
        <dbReference type="SAM" id="MobiDB-lite"/>
    </source>
</evidence>
<evidence type="ECO:0008006" key="5">
    <source>
        <dbReference type="Google" id="ProtNLM"/>
    </source>
</evidence>
<dbReference type="AlphaFoldDB" id="A0AA39PRI6"/>
<dbReference type="EMBL" id="JAUEPR010000002">
    <property type="protein sequence ID" value="KAK0489213.1"/>
    <property type="molecule type" value="Genomic_DNA"/>
</dbReference>
<proteinExistence type="predicted"/>
<organism evidence="3 4">
    <name type="scientific">Armillaria novae-zelandiae</name>
    <dbReference type="NCBI Taxonomy" id="153914"/>
    <lineage>
        <taxon>Eukaryota</taxon>
        <taxon>Fungi</taxon>
        <taxon>Dikarya</taxon>
        <taxon>Basidiomycota</taxon>
        <taxon>Agaricomycotina</taxon>
        <taxon>Agaricomycetes</taxon>
        <taxon>Agaricomycetidae</taxon>
        <taxon>Agaricales</taxon>
        <taxon>Marasmiineae</taxon>
        <taxon>Physalacriaceae</taxon>
        <taxon>Armillaria</taxon>
    </lineage>
</organism>
<evidence type="ECO:0000313" key="4">
    <source>
        <dbReference type="Proteomes" id="UP001175227"/>
    </source>
</evidence>
<comment type="caution">
    <text evidence="3">The sequence shown here is derived from an EMBL/GenBank/DDBJ whole genome shotgun (WGS) entry which is preliminary data.</text>
</comment>
<gene>
    <name evidence="3" type="ORF">IW261DRAFT_402847</name>
</gene>
<feature type="compositionally biased region" description="Low complexity" evidence="1">
    <location>
        <begin position="108"/>
        <end position="121"/>
    </location>
</feature>
<keyword evidence="4" id="KW-1185">Reference proteome</keyword>
<accession>A0AA39PRI6</accession>
<sequence>MHVKALLSACVVCKILVSESGHWLMTESVKSDSDKNQVYVIPRLHHESRQDSQGTHKLAACRAPVHSQASSAKSEVPNRKKVVPRKRATSQLANHLRKTQPEGLGVPSRSSRAQSISTSTIPCHDPPQKQVCIPPGIVPRLRSPRLINVGV</sequence>
<feature type="signal peptide" evidence="2">
    <location>
        <begin position="1"/>
        <end position="20"/>
    </location>
</feature>
<name>A0AA39PRI6_9AGAR</name>
<evidence type="ECO:0000313" key="3">
    <source>
        <dbReference type="EMBL" id="KAK0489213.1"/>
    </source>
</evidence>
<feature type="region of interest" description="Disordered" evidence="1">
    <location>
        <begin position="66"/>
        <end position="128"/>
    </location>
</feature>
<feature type="chain" id="PRO_5041429109" description="Secreted protein" evidence="2">
    <location>
        <begin position="21"/>
        <end position="151"/>
    </location>
</feature>
<protein>
    <recommendedName>
        <fullName evidence="5">Secreted protein</fullName>
    </recommendedName>
</protein>
<keyword evidence="2" id="KW-0732">Signal</keyword>
<evidence type="ECO:0000256" key="2">
    <source>
        <dbReference type="SAM" id="SignalP"/>
    </source>
</evidence>
<feature type="compositionally biased region" description="Basic residues" evidence="1">
    <location>
        <begin position="79"/>
        <end position="88"/>
    </location>
</feature>
<reference evidence="3" key="1">
    <citation type="submission" date="2023-06" db="EMBL/GenBank/DDBJ databases">
        <authorList>
            <consortium name="Lawrence Berkeley National Laboratory"/>
            <person name="Ahrendt S."/>
            <person name="Sahu N."/>
            <person name="Indic B."/>
            <person name="Wong-Bajracharya J."/>
            <person name="Merenyi Z."/>
            <person name="Ke H.-M."/>
            <person name="Monk M."/>
            <person name="Kocsube S."/>
            <person name="Drula E."/>
            <person name="Lipzen A."/>
            <person name="Balint B."/>
            <person name="Henrissat B."/>
            <person name="Andreopoulos B."/>
            <person name="Martin F.M."/>
            <person name="Harder C.B."/>
            <person name="Rigling D."/>
            <person name="Ford K.L."/>
            <person name="Foster G.D."/>
            <person name="Pangilinan J."/>
            <person name="Papanicolaou A."/>
            <person name="Barry K."/>
            <person name="LaButti K."/>
            <person name="Viragh M."/>
            <person name="Koriabine M."/>
            <person name="Yan M."/>
            <person name="Riley R."/>
            <person name="Champramary S."/>
            <person name="Plett K.L."/>
            <person name="Tsai I.J."/>
            <person name="Slot J."/>
            <person name="Sipos G."/>
            <person name="Plett J."/>
            <person name="Nagy L.G."/>
            <person name="Grigoriev I.V."/>
        </authorList>
    </citation>
    <scope>NUCLEOTIDE SEQUENCE</scope>
    <source>
        <strain evidence="3">ICMP 16352</strain>
    </source>
</reference>
<dbReference type="Proteomes" id="UP001175227">
    <property type="component" value="Unassembled WGS sequence"/>
</dbReference>